<dbReference type="Proteomes" id="UP000001494">
    <property type="component" value="Chromosome"/>
</dbReference>
<dbReference type="HOGENOM" id="CLU_1239748_0_0_5"/>
<dbReference type="RefSeq" id="WP_014500789.1">
    <property type="nucleotide sequence ID" value="NC_017262.1"/>
</dbReference>
<dbReference type="EMBL" id="CP002850">
    <property type="protein sequence ID" value="AEH62766.1"/>
    <property type="molecule type" value="Genomic_DNA"/>
</dbReference>
<accession>A0A0H3G249</accession>
<proteinExistence type="predicted"/>
<name>A0A0H3G249_ZYMMA</name>
<dbReference type="OrthoDB" id="7596853at2"/>
<evidence type="ECO:0000313" key="2">
    <source>
        <dbReference type="Proteomes" id="UP000001494"/>
    </source>
</evidence>
<organism evidence="1 2">
    <name type="scientific">Zymomonas mobilis subsp. mobilis (strain ATCC 10988 / DSM 424 / LMG 404 / NCIMB 8938 / NRRL B-806 / ZM1)</name>
    <dbReference type="NCBI Taxonomy" id="555217"/>
    <lineage>
        <taxon>Bacteria</taxon>
        <taxon>Pseudomonadati</taxon>
        <taxon>Pseudomonadota</taxon>
        <taxon>Alphaproteobacteria</taxon>
        <taxon>Sphingomonadales</taxon>
        <taxon>Zymomonadaceae</taxon>
        <taxon>Zymomonas</taxon>
    </lineage>
</organism>
<gene>
    <name evidence="1" type="ordered locus">Zmob_0931</name>
</gene>
<sequence>MSKKSKATTAPSRFARPYITNSANAIQQAYSDNQDNVSNINSLLQNNIGNVASKTLNNSDMDQADTYNQSVLSGKYLSPSSNPALSDIIKNTNQDVSDSVNGAIGTRGLTGGSAQAQLLAKELGQTDSNLLYNNYNTERGYQQQASENAANLGDARNSSINTLGNYLTTTAALPQSSFSVLASNMASLLGNYNTTTQNQGIGSTLASLAGAGLSGWASSGFKV</sequence>
<dbReference type="eggNOG" id="ENOG50301PW">
    <property type="taxonomic scope" value="Bacteria"/>
</dbReference>
<protein>
    <submittedName>
        <fullName evidence="1">Uncharacterized protein</fullName>
    </submittedName>
</protein>
<evidence type="ECO:0000313" key="1">
    <source>
        <dbReference type="EMBL" id="AEH62766.1"/>
    </source>
</evidence>
<dbReference type="KEGG" id="zmm:Zmob_0931"/>
<dbReference type="AlphaFoldDB" id="A0A0H3G249"/>
<reference evidence="1 2" key="1">
    <citation type="journal article" date="2011" name="J. Bacteriol.">
        <title>Genome sequence of the ethanol-producing Zymomonas mobilis subsp. mobilis lectotype strain ATCC 10988.</title>
        <authorList>
            <person name="Pappas K.M."/>
            <person name="Kouvelis V.N."/>
            <person name="Saunders E."/>
            <person name="Brettin T.S."/>
            <person name="Bruce D."/>
            <person name="Detter C."/>
            <person name="Balakireva M."/>
            <person name="Han C.S."/>
            <person name="Savvakis G."/>
            <person name="Kyrpides N.C."/>
            <person name="Typas M.A."/>
        </authorList>
    </citation>
    <scope>NUCLEOTIDE SEQUENCE [LARGE SCALE GENOMIC DNA]</scope>
    <source>
        <strain evidence="2">ATCC 10988 / DSM 424 / CCUG 17860 / LMG 404 / NCIMB 8938 / NRRL B-806 / ZM1</strain>
    </source>
</reference>